<evidence type="ECO:0000313" key="3">
    <source>
        <dbReference type="EMBL" id="PQM48071.1"/>
    </source>
</evidence>
<dbReference type="Proteomes" id="UP000179734">
    <property type="component" value="Unassembled WGS sequence"/>
</dbReference>
<feature type="compositionally biased region" description="Acidic residues" evidence="1">
    <location>
        <begin position="56"/>
        <end position="65"/>
    </location>
</feature>
<dbReference type="AlphaFoldDB" id="A0A1S1NJ62"/>
<evidence type="ECO:0000256" key="1">
    <source>
        <dbReference type="SAM" id="MobiDB-lite"/>
    </source>
</evidence>
<evidence type="ECO:0000313" key="2">
    <source>
        <dbReference type="EMBL" id="OHV03889.1"/>
    </source>
</evidence>
<name>A0A1S1NJ62_9MYCO</name>
<feature type="compositionally biased region" description="Basic and acidic residues" evidence="1">
    <location>
        <begin position="66"/>
        <end position="91"/>
    </location>
</feature>
<accession>A0A1S1NJ62</accession>
<evidence type="ECO:0000313" key="5">
    <source>
        <dbReference type="Proteomes" id="UP000238296"/>
    </source>
</evidence>
<protein>
    <recommendedName>
        <fullName evidence="6">Scaffolding protein</fullName>
    </recommendedName>
</protein>
<dbReference type="EMBL" id="MLQM01000058">
    <property type="protein sequence ID" value="OHV03889.1"/>
    <property type="molecule type" value="Genomic_DNA"/>
</dbReference>
<keyword evidence="4" id="KW-1185">Reference proteome</keyword>
<comment type="caution">
    <text evidence="2">The sequence shown here is derived from an EMBL/GenBank/DDBJ whole genome shotgun (WGS) entry which is preliminary data.</text>
</comment>
<dbReference type="Proteomes" id="UP000238296">
    <property type="component" value="Unassembled WGS sequence"/>
</dbReference>
<sequence>MSDNNTQDSAADAPRPVDPAAKGRVSNATLDDAEPTAEDYAAAERVLTADTNTADAETDDGDDQGDIGKVRREAAKLRTRAKTAEAERDQANELLARTRQSIVDDALTTAGVDPRLLTAAGHSIESFIDADTGLIDRDQLAEAIEAVRDEFKLPRGFTPNRSQGAGGQPPPPAKPSLADAFRQQ</sequence>
<dbReference type="RefSeq" id="WP_071026300.1">
    <property type="nucleotide sequence ID" value="NZ_MLQM01000058.1"/>
</dbReference>
<gene>
    <name evidence="2" type="ORF">BKN37_12730</name>
    <name evidence="3" type="ORF">C1Y40_01706</name>
</gene>
<evidence type="ECO:0008006" key="6">
    <source>
        <dbReference type="Google" id="ProtNLM"/>
    </source>
</evidence>
<proteinExistence type="predicted"/>
<reference evidence="3 5" key="2">
    <citation type="journal article" date="2017" name="Int. J. Syst. Evol. Microbiol.">
        <title>Mycobacterium talmoniae sp. nov., a slowly growing mycobacterium isolated from human respiratory samples.</title>
        <authorList>
            <person name="Davidson R.M."/>
            <person name="DeGroote M.A."/>
            <person name="Marola J.L."/>
            <person name="Buss S."/>
            <person name="Jones V."/>
            <person name="McNeil M.R."/>
            <person name="Freifeld A.G."/>
            <person name="Elaine Epperson L."/>
            <person name="Hasan N.A."/>
            <person name="Jackson M."/>
            <person name="Iwen P.C."/>
            <person name="Salfinger M."/>
            <person name="Strong M."/>
        </authorList>
    </citation>
    <scope>NUCLEOTIDE SEQUENCE [LARGE SCALE GENOMIC DNA]</scope>
    <source>
        <strain evidence="3 5">ATCC BAA-2683</strain>
    </source>
</reference>
<feature type="region of interest" description="Disordered" evidence="1">
    <location>
        <begin position="1"/>
        <end position="92"/>
    </location>
</feature>
<organism evidence="2 4">
    <name type="scientific">Mycobacterium talmoniae</name>
    <dbReference type="NCBI Taxonomy" id="1858794"/>
    <lineage>
        <taxon>Bacteria</taxon>
        <taxon>Bacillati</taxon>
        <taxon>Actinomycetota</taxon>
        <taxon>Actinomycetes</taxon>
        <taxon>Mycobacteriales</taxon>
        <taxon>Mycobacteriaceae</taxon>
        <taxon>Mycobacterium</taxon>
    </lineage>
</organism>
<reference evidence="3" key="3">
    <citation type="submission" date="2018-01" db="EMBL/GenBank/DDBJ databases">
        <authorList>
            <person name="Gaut B.S."/>
            <person name="Morton B.R."/>
            <person name="Clegg M.T."/>
            <person name="Duvall M.R."/>
        </authorList>
    </citation>
    <scope>NUCLEOTIDE SEQUENCE</scope>
    <source>
        <strain evidence="3">ATCC BAA-2683</strain>
    </source>
</reference>
<feature type="region of interest" description="Disordered" evidence="1">
    <location>
        <begin position="152"/>
        <end position="184"/>
    </location>
</feature>
<evidence type="ECO:0000313" key="4">
    <source>
        <dbReference type="Proteomes" id="UP000179734"/>
    </source>
</evidence>
<reference evidence="2 4" key="1">
    <citation type="submission" date="2016-10" db="EMBL/GenBank/DDBJ databases">
        <title>Genome sequence of Mycobacterium talmonii.</title>
        <authorList>
            <person name="Greninger A.L."/>
            <person name="Elliott B."/>
            <person name="Vasireddy S."/>
            <person name="Vasireddy R."/>
        </authorList>
    </citation>
    <scope>NUCLEOTIDE SEQUENCE [LARGE SCALE GENOMIC DNA]</scope>
    <source>
        <strain evidence="2">MO-5499</strain>
        <strain evidence="4">NE-TNMC-100812</strain>
    </source>
</reference>
<dbReference type="EMBL" id="PPEA01000249">
    <property type="protein sequence ID" value="PQM48071.1"/>
    <property type="molecule type" value="Genomic_DNA"/>
</dbReference>
<feature type="compositionally biased region" description="Low complexity" evidence="1">
    <location>
        <begin position="8"/>
        <end position="20"/>
    </location>
</feature>